<comment type="caution">
    <text evidence="2">The sequence shown here is derived from an EMBL/GenBank/DDBJ whole genome shotgun (WGS) entry which is preliminary data.</text>
</comment>
<feature type="compositionally biased region" description="Polar residues" evidence="1">
    <location>
        <begin position="189"/>
        <end position="198"/>
    </location>
</feature>
<protein>
    <submittedName>
        <fullName evidence="2">Uncharacterized protein</fullName>
    </submittedName>
</protein>
<feature type="region of interest" description="Disordered" evidence="1">
    <location>
        <begin position="189"/>
        <end position="209"/>
    </location>
</feature>
<dbReference type="Proteomes" id="UP000283530">
    <property type="component" value="Unassembled WGS sequence"/>
</dbReference>
<sequence>MRAANVTANVTVRASPSTSLLFPKLLSAHVIVSKISFSVYFPSSPISPQPPAAFSLPLLLPSPAALSLLPTPSFSLPLPATALSPSPSLSFSMSLSLPLFPSPFCRFARHPLSLSLSLSPSDGATGGDGGGWARGSGGGGSAQHRSLDPTQMERKQLDSSTPLKLPLRISLLLPNAVLEMTSPVRFWNSGHTSNSQDPSEPIDSSHLKMPFGLFDAKE</sequence>
<feature type="compositionally biased region" description="Gly residues" evidence="1">
    <location>
        <begin position="124"/>
        <end position="141"/>
    </location>
</feature>
<accession>A0A443PZF6</accession>
<name>A0A443PZF6_9MAGN</name>
<evidence type="ECO:0000256" key="1">
    <source>
        <dbReference type="SAM" id="MobiDB-lite"/>
    </source>
</evidence>
<evidence type="ECO:0000313" key="3">
    <source>
        <dbReference type="Proteomes" id="UP000283530"/>
    </source>
</evidence>
<evidence type="ECO:0000313" key="2">
    <source>
        <dbReference type="EMBL" id="RWR96166.1"/>
    </source>
</evidence>
<proteinExistence type="predicted"/>
<reference evidence="2 3" key="1">
    <citation type="journal article" date="2019" name="Nat. Plants">
        <title>Stout camphor tree genome fills gaps in understanding of flowering plant genome evolution.</title>
        <authorList>
            <person name="Chaw S.M."/>
            <person name="Liu Y.C."/>
            <person name="Wu Y.W."/>
            <person name="Wang H.Y."/>
            <person name="Lin C.I."/>
            <person name="Wu C.S."/>
            <person name="Ke H.M."/>
            <person name="Chang L.Y."/>
            <person name="Hsu C.Y."/>
            <person name="Yang H.T."/>
            <person name="Sudianto E."/>
            <person name="Hsu M.H."/>
            <person name="Wu K.P."/>
            <person name="Wang L.N."/>
            <person name="Leebens-Mack J.H."/>
            <person name="Tsai I.J."/>
        </authorList>
    </citation>
    <scope>NUCLEOTIDE SEQUENCE [LARGE SCALE GENOMIC DNA]</scope>
    <source>
        <strain evidence="3">cv. Chaw 1501</strain>
        <tissue evidence="2">Young leaves</tissue>
    </source>
</reference>
<feature type="compositionally biased region" description="Basic and acidic residues" evidence="1">
    <location>
        <begin position="145"/>
        <end position="157"/>
    </location>
</feature>
<gene>
    <name evidence="2" type="ORF">CKAN_02553500</name>
</gene>
<dbReference type="EMBL" id="QPKB01000012">
    <property type="protein sequence ID" value="RWR96166.1"/>
    <property type="molecule type" value="Genomic_DNA"/>
</dbReference>
<keyword evidence="3" id="KW-1185">Reference proteome</keyword>
<dbReference type="AlphaFoldDB" id="A0A443PZF6"/>
<feature type="region of interest" description="Disordered" evidence="1">
    <location>
        <begin position="124"/>
        <end position="160"/>
    </location>
</feature>
<organism evidence="2 3">
    <name type="scientific">Cinnamomum micranthum f. kanehirae</name>
    <dbReference type="NCBI Taxonomy" id="337451"/>
    <lineage>
        <taxon>Eukaryota</taxon>
        <taxon>Viridiplantae</taxon>
        <taxon>Streptophyta</taxon>
        <taxon>Embryophyta</taxon>
        <taxon>Tracheophyta</taxon>
        <taxon>Spermatophyta</taxon>
        <taxon>Magnoliopsida</taxon>
        <taxon>Magnoliidae</taxon>
        <taxon>Laurales</taxon>
        <taxon>Lauraceae</taxon>
        <taxon>Cinnamomum</taxon>
    </lineage>
</organism>